<dbReference type="EMBL" id="CAJPIZ010000556">
    <property type="protein sequence ID" value="CAG2101726.1"/>
    <property type="molecule type" value="Genomic_DNA"/>
</dbReference>
<dbReference type="EMBL" id="OC855131">
    <property type="protein sequence ID" value="CAD7621296.1"/>
    <property type="molecule type" value="Genomic_DNA"/>
</dbReference>
<sequence length="339" mass="39274">MEIDTIEAMDKTIVYETSEDVVNDQKKNRDTIEAMDKTIVYETSEDVVNDQKKKLKTYKHLIKENTTRCQRFPVVHMNRFPKLDKYSLYIDSKGCDDYIDHKVNKLLRQILSESNDTESSAETKVNTKRKYDDMIDLYAINEENEELDFEEDTPKNGSNGHSNGLSLNGNTNTTFKIPKKDPQNIDTIIERTRERKDNKQWVEAFDIFTKNLKNEHWIQENVISLLVEIAKGMAASNDLNGNKFNHFNALIDKLKSLRFIDDQFWDEIIFTATKKIDTKSSTQMNVFLSGLYDFLLDNKISARLICTEAVVIAYRLQTKHPSAKDLLELSNPILQPIIA</sequence>
<reference evidence="2" key="1">
    <citation type="submission" date="2020-11" db="EMBL/GenBank/DDBJ databases">
        <authorList>
            <person name="Tran Van P."/>
        </authorList>
    </citation>
    <scope>NUCLEOTIDE SEQUENCE</scope>
</reference>
<feature type="region of interest" description="Disordered" evidence="1">
    <location>
        <begin position="146"/>
        <end position="181"/>
    </location>
</feature>
<dbReference type="Proteomes" id="UP000759131">
    <property type="component" value="Unassembled WGS sequence"/>
</dbReference>
<protein>
    <submittedName>
        <fullName evidence="2">Uncharacterized protein</fullName>
    </submittedName>
</protein>
<keyword evidence="3" id="KW-1185">Reference proteome</keyword>
<accession>A0A7R9KDV1</accession>
<proteinExistence type="predicted"/>
<evidence type="ECO:0000256" key="1">
    <source>
        <dbReference type="SAM" id="MobiDB-lite"/>
    </source>
</evidence>
<evidence type="ECO:0000313" key="3">
    <source>
        <dbReference type="Proteomes" id="UP000759131"/>
    </source>
</evidence>
<gene>
    <name evidence="2" type="ORF">OSB1V03_LOCUS1768</name>
</gene>
<evidence type="ECO:0000313" key="2">
    <source>
        <dbReference type="EMBL" id="CAD7621296.1"/>
    </source>
</evidence>
<dbReference type="OrthoDB" id="6527796at2759"/>
<name>A0A7R9KDV1_9ACAR</name>
<feature type="compositionally biased region" description="Low complexity" evidence="1">
    <location>
        <begin position="156"/>
        <end position="174"/>
    </location>
</feature>
<organism evidence="2">
    <name type="scientific">Medioppia subpectinata</name>
    <dbReference type="NCBI Taxonomy" id="1979941"/>
    <lineage>
        <taxon>Eukaryota</taxon>
        <taxon>Metazoa</taxon>
        <taxon>Ecdysozoa</taxon>
        <taxon>Arthropoda</taxon>
        <taxon>Chelicerata</taxon>
        <taxon>Arachnida</taxon>
        <taxon>Acari</taxon>
        <taxon>Acariformes</taxon>
        <taxon>Sarcoptiformes</taxon>
        <taxon>Oribatida</taxon>
        <taxon>Brachypylina</taxon>
        <taxon>Oppioidea</taxon>
        <taxon>Oppiidae</taxon>
        <taxon>Medioppia</taxon>
    </lineage>
</organism>
<dbReference type="AlphaFoldDB" id="A0A7R9KDV1"/>